<dbReference type="GO" id="GO:0055085">
    <property type="term" value="P:transmembrane transport"/>
    <property type="evidence" value="ECO:0007669"/>
    <property type="project" value="InterPro"/>
</dbReference>
<evidence type="ECO:0000256" key="1">
    <source>
        <dbReference type="ARBA" id="ARBA00004651"/>
    </source>
</evidence>
<reference evidence="9 10" key="1">
    <citation type="submission" date="2016-10" db="EMBL/GenBank/DDBJ databases">
        <authorList>
            <person name="de Groot N.N."/>
        </authorList>
    </citation>
    <scope>NUCLEOTIDE SEQUENCE [LARGE SCALE GENOMIC DNA]</scope>
    <source>
        <strain evidence="10">KMM 9023,NRIC 0796,JCM 17311,KCTC 23692</strain>
    </source>
</reference>
<dbReference type="PANTHER" id="PTHR30151:SF0">
    <property type="entry name" value="ABC TRANSPORTER PERMEASE PROTEIN MJ0413-RELATED"/>
    <property type="match status" value="1"/>
</dbReference>
<dbReference type="GO" id="GO:0005886">
    <property type="term" value="C:plasma membrane"/>
    <property type="evidence" value="ECO:0007669"/>
    <property type="project" value="UniProtKB-SubCell"/>
</dbReference>
<feature type="transmembrane region" description="Helical" evidence="7">
    <location>
        <begin position="216"/>
        <end position="239"/>
    </location>
</feature>
<evidence type="ECO:0000256" key="7">
    <source>
        <dbReference type="RuleBase" id="RU363032"/>
    </source>
</evidence>
<keyword evidence="4 7" id="KW-0812">Transmembrane</keyword>
<feature type="transmembrane region" description="Helical" evidence="7">
    <location>
        <begin position="60"/>
        <end position="82"/>
    </location>
</feature>
<evidence type="ECO:0000313" key="9">
    <source>
        <dbReference type="EMBL" id="SFQ96225.1"/>
    </source>
</evidence>
<comment type="similarity">
    <text evidence="7">Belongs to the binding-protein-dependent transport system permease family.</text>
</comment>
<dbReference type="OrthoDB" id="9786495at2"/>
<dbReference type="Proteomes" id="UP000199302">
    <property type="component" value="Unassembled WGS sequence"/>
</dbReference>
<dbReference type="CDD" id="cd06261">
    <property type="entry name" value="TM_PBP2"/>
    <property type="match status" value="1"/>
</dbReference>
<organism evidence="9 10">
    <name type="scientific">Poseidonocella sedimentorum</name>
    <dbReference type="NCBI Taxonomy" id="871652"/>
    <lineage>
        <taxon>Bacteria</taxon>
        <taxon>Pseudomonadati</taxon>
        <taxon>Pseudomonadota</taxon>
        <taxon>Alphaproteobacteria</taxon>
        <taxon>Rhodobacterales</taxon>
        <taxon>Roseobacteraceae</taxon>
        <taxon>Poseidonocella</taxon>
    </lineage>
</organism>
<feature type="transmembrane region" description="Helical" evidence="7">
    <location>
        <begin position="120"/>
        <end position="141"/>
    </location>
</feature>
<keyword evidence="5 7" id="KW-1133">Transmembrane helix</keyword>
<feature type="transmembrane region" description="Helical" evidence="7">
    <location>
        <begin position="190"/>
        <end position="210"/>
    </location>
</feature>
<dbReference type="PANTHER" id="PTHR30151">
    <property type="entry name" value="ALKANE SULFONATE ABC TRANSPORTER-RELATED, MEMBRANE SUBUNIT"/>
    <property type="match status" value="1"/>
</dbReference>
<dbReference type="InterPro" id="IPR035906">
    <property type="entry name" value="MetI-like_sf"/>
</dbReference>
<name>A0A1I6CSL8_9RHOB</name>
<dbReference type="AlphaFoldDB" id="A0A1I6CSL8"/>
<keyword evidence="10" id="KW-1185">Reference proteome</keyword>
<feature type="domain" description="ABC transmembrane type-1" evidence="8">
    <location>
        <begin position="56"/>
        <end position="234"/>
    </location>
</feature>
<protein>
    <submittedName>
        <fullName evidence="9">NitT/TauT family transport system permease protein</fullName>
    </submittedName>
</protein>
<dbReference type="Gene3D" id="1.10.3720.10">
    <property type="entry name" value="MetI-like"/>
    <property type="match status" value="1"/>
</dbReference>
<accession>A0A1I6CSL8</accession>
<dbReference type="SUPFAM" id="SSF161098">
    <property type="entry name" value="MetI-like"/>
    <property type="match status" value="1"/>
</dbReference>
<keyword evidence="2 7" id="KW-0813">Transport</keyword>
<dbReference type="STRING" id="871652.SAMN04515673_101307"/>
<dbReference type="Pfam" id="PF00528">
    <property type="entry name" value="BPD_transp_1"/>
    <property type="match status" value="1"/>
</dbReference>
<gene>
    <name evidence="9" type="ORF">SAMN04515673_101307</name>
</gene>
<keyword evidence="6 7" id="KW-0472">Membrane</keyword>
<evidence type="ECO:0000259" key="8">
    <source>
        <dbReference type="PROSITE" id="PS50928"/>
    </source>
</evidence>
<sequence length="250" mass="27838">MTLLGYRLPGMSSLLIWGLLWEIIGQMGLTFFVPPLSEVMATLWEVIQTAAFRKALYETAYAFFAGVFFAITIGIPVGILMGKSRLLDELLLPWVNVFLSAPLTALVPVLMVLFGFGMKAIIITTTLFAIWIIILNARAGVRQINRSLVEMAHSFGASPWRAFTQIYFWAALPEILGGVRIGIIRAVKGVIIGQLLISIVGFGALFELYSANFLMAHFWAVLIVLFALAFTISEFLAYLERRVSYYAAKR</sequence>
<feature type="transmembrane region" description="Helical" evidence="7">
    <location>
        <begin position="12"/>
        <end position="33"/>
    </location>
</feature>
<feature type="transmembrane region" description="Helical" evidence="7">
    <location>
        <begin position="94"/>
        <end position="114"/>
    </location>
</feature>
<proteinExistence type="inferred from homology"/>
<comment type="subcellular location">
    <subcellularLocation>
        <location evidence="1 7">Cell membrane</location>
        <topology evidence="1 7">Multi-pass membrane protein</topology>
    </subcellularLocation>
</comment>
<evidence type="ECO:0000256" key="3">
    <source>
        <dbReference type="ARBA" id="ARBA00022475"/>
    </source>
</evidence>
<dbReference type="EMBL" id="FOYI01000001">
    <property type="protein sequence ID" value="SFQ96225.1"/>
    <property type="molecule type" value="Genomic_DNA"/>
</dbReference>
<evidence type="ECO:0000256" key="5">
    <source>
        <dbReference type="ARBA" id="ARBA00022989"/>
    </source>
</evidence>
<evidence type="ECO:0000256" key="2">
    <source>
        <dbReference type="ARBA" id="ARBA00022448"/>
    </source>
</evidence>
<dbReference type="InterPro" id="IPR000515">
    <property type="entry name" value="MetI-like"/>
</dbReference>
<evidence type="ECO:0000256" key="4">
    <source>
        <dbReference type="ARBA" id="ARBA00022692"/>
    </source>
</evidence>
<keyword evidence="3" id="KW-1003">Cell membrane</keyword>
<dbReference type="RefSeq" id="WP_092075897.1">
    <property type="nucleotide sequence ID" value="NZ_FOYI01000001.1"/>
</dbReference>
<evidence type="ECO:0000313" key="10">
    <source>
        <dbReference type="Proteomes" id="UP000199302"/>
    </source>
</evidence>
<dbReference type="PROSITE" id="PS50928">
    <property type="entry name" value="ABC_TM1"/>
    <property type="match status" value="1"/>
</dbReference>
<evidence type="ECO:0000256" key="6">
    <source>
        <dbReference type="ARBA" id="ARBA00023136"/>
    </source>
</evidence>